<sequence>MPPRHQLHVSESGAAAYRSTACRVGTHAACTEASPSVAPVDLPVIYETCACPCHIAPDNSTRPAVKR</sequence>
<accession>A0ABX6RPM5</accession>
<name>A0ABX6RPM5_9ACTN</name>
<keyword evidence="2" id="KW-1185">Reference proteome</keyword>
<evidence type="ECO:0000313" key="2">
    <source>
        <dbReference type="Proteomes" id="UP000515764"/>
    </source>
</evidence>
<gene>
    <name evidence="1" type="ORF">F0345_17260</name>
</gene>
<protein>
    <submittedName>
        <fullName evidence="1">Uncharacterized protein</fullName>
    </submittedName>
</protein>
<dbReference type="EMBL" id="CP045704">
    <property type="protein sequence ID" value="QNE82648.1"/>
    <property type="molecule type" value="Genomic_DNA"/>
</dbReference>
<organism evidence="1 2">
    <name type="scientific">Streptomyces rutgersensis</name>
    <dbReference type="NCBI Taxonomy" id="53451"/>
    <lineage>
        <taxon>Bacteria</taxon>
        <taxon>Bacillati</taxon>
        <taxon>Actinomycetota</taxon>
        <taxon>Actinomycetes</taxon>
        <taxon>Kitasatosporales</taxon>
        <taxon>Streptomycetaceae</taxon>
        <taxon>Streptomyces</taxon>
        <taxon>Streptomyces diastaticus group</taxon>
    </lineage>
</organism>
<reference evidence="2" key="1">
    <citation type="submission" date="2019-10" db="EMBL/GenBank/DDBJ databases">
        <title>Antimicrobial potential of Antarctic Bacteria.</title>
        <authorList>
            <person name="Benaud N."/>
            <person name="Edwards R.J."/>
            <person name="Ferrari B.C."/>
        </authorList>
    </citation>
    <scope>NUCLEOTIDE SEQUENCE [LARGE SCALE GENOMIC DNA]</scope>
    <source>
        <strain evidence="2">NBH77</strain>
    </source>
</reference>
<dbReference type="Proteomes" id="UP000515764">
    <property type="component" value="Chromosome"/>
</dbReference>
<evidence type="ECO:0000313" key="1">
    <source>
        <dbReference type="EMBL" id="QNE82648.1"/>
    </source>
</evidence>
<proteinExistence type="predicted"/>